<organism evidence="2 3">
    <name type="scientific">Umbra pygmaea</name>
    <name type="common">Eastern mudminnow</name>
    <dbReference type="NCBI Taxonomy" id="75934"/>
    <lineage>
        <taxon>Eukaryota</taxon>
        <taxon>Metazoa</taxon>
        <taxon>Chordata</taxon>
        <taxon>Craniata</taxon>
        <taxon>Vertebrata</taxon>
        <taxon>Euteleostomi</taxon>
        <taxon>Actinopterygii</taxon>
        <taxon>Neopterygii</taxon>
        <taxon>Teleostei</taxon>
        <taxon>Protacanthopterygii</taxon>
        <taxon>Esociformes</taxon>
        <taxon>Umbridae</taxon>
        <taxon>Umbra</taxon>
    </lineage>
</organism>
<dbReference type="EMBL" id="JAGEUA010000003">
    <property type="protein sequence ID" value="KAL0992972.1"/>
    <property type="molecule type" value="Genomic_DNA"/>
</dbReference>
<dbReference type="InterPro" id="IPR013783">
    <property type="entry name" value="Ig-like_fold"/>
</dbReference>
<feature type="domain" description="Fibronectin type-III" evidence="1">
    <location>
        <begin position="206"/>
        <end position="302"/>
    </location>
</feature>
<accession>A0ABD0X571</accession>
<dbReference type="SUPFAM" id="SSF49265">
    <property type="entry name" value="Fibronectin type III"/>
    <property type="match status" value="1"/>
</dbReference>
<dbReference type="Gene3D" id="2.60.40.10">
    <property type="entry name" value="Immunoglobulins"/>
    <property type="match status" value="1"/>
</dbReference>
<reference evidence="2 3" key="1">
    <citation type="submission" date="2024-06" db="EMBL/GenBank/DDBJ databases">
        <authorList>
            <person name="Pan Q."/>
            <person name="Wen M."/>
            <person name="Jouanno E."/>
            <person name="Zahm M."/>
            <person name="Klopp C."/>
            <person name="Cabau C."/>
            <person name="Louis A."/>
            <person name="Berthelot C."/>
            <person name="Parey E."/>
            <person name="Roest Crollius H."/>
            <person name="Montfort J."/>
            <person name="Robinson-Rechavi M."/>
            <person name="Bouchez O."/>
            <person name="Lampietro C."/>
            <person name="Lopez Roques C."/>
            <person name="Donnadieu C."/>
            <person name="Postlethwait J."/>
            <person name="Bobe J."/>
            <person name="Verreycken H."/>
            <person name="Guiguen Y."/>
        </authorList>
    </citation>
    <scope>NUCLEOTIDE SEQUENCE [LARGE SCALE GENOMIC DNA]</scope>
    <source>
        <strain evidence="2">Up_M1</strain>
        <tissue evidence="2">Testis</tissue>
    </source>
</reference>
<evidence type="ECO:0000313" key="3">
    <source>
        <dbReference type="Proteomes" id="UP001557470"/>
    </source>
</evidence>
<dbReference type="Pfam" id="PF00041">
    <property type="entry name" value="fn3"/>
    <property type="match status" value="1"/>
</dbReference>
<dbReference type="CDD" id="cd00063">
    <property type="entry name" value="FN3"/>
    <property type="match status" value="1"/>
</dbReference>
<dbReference type="PANTHER" id="PTHR21437">
    <property type="entry name" value="WIDE AWAKE"/>
    <property type="match status" value="1"/>
</dbReference>
<dbReference type="Proteomes" id="UP001557470">
    <property type="component" value="Unassembled WGS sequence"/>
</dbReference>
<dbReference type="InterPro" id="IPR003961">
    <property type="entry name" value="FN3_dom"/>
</dbReference>
<dbReference type="AlphaFoldDB" id="A0ABD0X571"/>
<protein>
    <recommendedName>
        <fullName evidence="1">Fibronectin type-III domain-containing protein</fullName>
    </recommendedName>
</protein>
<dbReference type="InterPro" id="IPR039269">
    <property type="entry name" value="ANKFN1"/>
</dbReference>
<comment type="caution">
    <text evidence="2">The sequence shown here is derived from an EMBL/GenBank/DDBJ whole genome shotgun (WGS) entry which is preliminary data.</text>
</comment>
<proteinExistence type="predicted"/>
<dbReference type="SMART" id="SM00060">
    <property type="entry name" value="FN3"/>
    <property type="match status" value="1"/>
</dbReference>
<dbReference type="PROSITE" id="PS50853">
    <property type="entry name" value="FN3"/>
    <property type="match status" value="1"/>
</dbReference>
<dbReference type="PANTHER" id="PTHR21437:SF2">
    <property type="entry name" value="ANKYRIN REPEAT AND FIBRONECTIN TYPE-III DOMAIN-CONTAINING PROTEIN 1-LIKE"/>
    <property type="match status" value="1"/>
</dbReference>
<name>A0ABD0X571_UMBPY</name>
<sequence length="1044" mass="117263">MSLSVKSPLQRRNSLSPVSPKRIYRNLSVRLRGRDSTVAEGTVMPKNQFKFTTTYKSLWEAVENEDTVAVQSLLSRDRAYGGGEKKEKDWEKERKREVNTMNEHDLVPLDVAALTQNSPLLRVLTKAGARHNPVLCLPAEWSAKLDALVTLAGRQVEERREELLCGAGTGTQVQADTQRQLQLWAMRQQLYCRMRKNFHGTDIPGPPSSVSLSVTSTSSLLVSIREPARTTTGLVTCYRVEWSTSADFRRILGSVLVVDTMTPVHNITGLMTGVHYFVRVSAYNVKGWGPAQSSSPVSAAPSSWKECVGVKTPNRKKETLVRRLVDQTRQPQYRGYCIETSKPQSPSTMRLSMSRGLKLLFQSATKFVRLLQRGVYLASVFYNKENILVTADDQLPLVEIHCCSTSITQDFLWFAKLSCVWQQVPWLQQALSSALSSSSSLLQNRHNILRAVAQLQSSLGTVDLGQVYYEPLKDRQGNVLLVTVKDCSACTIFQEPPLHWVPLARVEKNRSRTSLLPEPNAMDVLTEGLKEKLSFHRRSLQWAQPGLHVGILKLCSTVEQIRVLVPQRLPNLLYHARVRQNPHMSRVEWKWLQSHNILTANEDTEGENATSMDSSELGEFVRSLRAAVTSLLTKLNIPLHRAYQFGMYTQELLQFGDKVSMLLLLPPSEDFSSSYWPLVDSKEPGLTMPLQIFELVHFWTYERDFLSQYCQVWVRLELDAHLSQQALREALDSKEVQEARDRLCHITQLLQSLEVVWREARWIMDVLQCIRSKQWVGAVPVGLVMGGDIPVFPEDKPNDRPTSRVWPRRVLSQKKESENITGACTVPDVAASNGISEAVGQGVPEEAVCLTEGESKDECPMNHSAQQTIDDLTSLDESRVGYDGGAQSEVTHPDILMAAYWANQEPLPELDSFFPTLRLLEESEEQPNHGRTEVFDSFGLGIGESETLFGLNSDLMVPDPEGVSFSQVNRYDNTRAPGLSLDEQTWADHLDGQATSAPVSIMRTAPAQNWDLPPTDSGMYSSNREGTITSRNLVEWVKSSNKAS</sequence>
<keyword evidence="3" id="KW-1185">Reference proteome</keyword>
<evidence type="ECO:0000313" key="2">
    <source>
        <dbReference type="EMBL" id="KAL0992972.1"/>
    </source>
</evidence>
<gene>
    <name evidence="2" type="ORF">UPYG_G00101670</name>
</gene>
<evidence type="ECO:0000259" key="1">
    <source>
        <dbReference type="PROSITE" id="PS50853"/>
    </source>
</evidence>
<dbReference type="InterPro" id="IPR036116">
    <property type="entry name" value="FN3_sf"/>
</dbReference>